<dbReference type="PANTHER" id="PTHR24067">
    <property type="entry name" value="UBIQUITIN-CONJUGATING ENZYME E2"/>
    <property type="match status" value="1"/>
</dbReference>
<evidence type="ECO:0000256" key="1">
    <source>
        <dbReference type="ARBA" id="ARBA00022679"/>
    </source>
</evidence>
<organism evidence="6 7">
    <name type="scientific">Pycnoporus cinnabarinus</name>
    <name type="common">Cinnabar-red polypore</name>
    <name type="synonym">Trametes cinnabarina</name>
    <dbReference type="NCBI Taxonomy" id="5643"/>
    <lineage>
        <taxon>Eukaryota</taxon>
        <taxon>Fungi</taxon>
        <taxon>Dikarya</taxon>
        <taxon>Basidiomycota</taxon>
        <taxon>Agaricomycotina</taxon>
        <taxon>Agaricomycetes</taxon>
        <taxon>Polyporales</taxon>
        <taxon>Polyporaceae</taxon>
        <taxon>Trametes</taxon>
    </lineage>
</organism>
<dbReference type="OrthoDB" id="19692at2759"/>
<comment type="caution">
    <text evidence="6">The sequence shown here is derived from an EMBL/GenBank/DDBJ whole genome shotgun (WGS) entry which is preliminary data.</text>
</comment>
<dbReference type="SMART" id="SM00212">
    <property type="entry name" value="UBCc"/>
    <property type="match status" value="1"/>
</dbReference>
<dbReference type="Gene3D" id="3.10.110.10">
    <property type="entry name" value="Ubiquitin Conjugating Enzyme"/>
    <property type="match status" value="1"/>
</dbReference>
<dbReference type="InterPro" id="IPR023313">
    <property type="entry name" value="UBQ-conjugating_AS"/>
</dbReference>
<protein>
    <recommendedName>
        <fullName evidence="5">UBC core domain-containing protein</fullName>
    </recommendedName>
</protein>
<sequence length="215" mass="23928">MASRAGSATALRRLMTEYKQLTSQGAPDGMFTAGPISESDFFTWEALIVGPKDTPFEGGVFPAILTFRPLPLFRSSLLPSIPILPHDTYPHGGHLPWTCTLLHTNGSGRQPSDYPLSPFKMKFDPPLFHPNIYPDGTVCISILHTPGDDPLQYEQASERWSPVQSVEKVILSVISMLAEPNLESGANIDCCKLYRENRAEYERIVRQSIREQLGL</sequence>
<name>A0A060SDQ6_PYCCI</name>
<dbReference type="InterPro" id="IPR016135">
    <property type="entry name" value="UBQ-conjugating_enzyme/RWD"/>
</dbReference>
<dbReference type="Pfam" id="PF00179">
    <property type="entry name" value="UQ_con"/>
    <property type="match status" value="2"/>
</dbReference>
<dbReference type="SUPFAM" id="SSF54495">
    <property type="entry name" value="UBC-like"/>
    <property type="match status" value="2"/>
</dbReference>
<keyword evidence="7" id="KW-1185">Reference proteome</keyword>
<keyword evidence="1" id="KW-0808">Transferase</keyword>
<evidence type="ECO:0000259" key="5">
    <source>
        <dbReference type="PROSITE" id="PS50127"/>
    </source>
</evidence>
<dbReference type="PROSITE" id="PS50127">
    <property type="entry name" value="UBC_2"/>
    <property type="match status" value="1"/>
</dbReference>
<dbReference type="GO" id="GO:0005524">
    <property type="term" value="F:ATP binding"/>
    <property type="evidence" value="ECO:0007669"/>
    <property type="project" value="UniProtKB-UniRule"/>
</dbReference>
<proteinExistence type="inferred from homology"/>
<dbReference type="Proteomes" id="UP000029665">
    <property type="component" value="Unassembled WGS sequence"/>
</dbReference>
<evidence type="ECO:0000256" key="2">
    <source>
        <dbReference type="ARBA" id="ARBA00022786"/>
    </source>
</evidence>
<comment type="similarity">
    <text evidence="4">Belongs to the ubiquitin-conjugating enzyme family.</text>
</comment>
<dbReference type="HOGENOM" id="CLU_030988_10_1_1"/>
<feature type="domain" description="UBC core" evidence="5">
    <location>
        <begin position="9"/>
        <end position="214"/>
    </location>
</feature>
<dbReference type="GO" id="GO:0016740">
    <property type="term" value="F:transferase activity"/>
    <property type="evidence" value="ECO:0007669"/>
    <property type="project" value="UniProtKB-KW"/>
</dbReference>
<dbReference type="OMA" id="APDGMFT"/>
<evidence type="ECO:0000313" key="7">
    <source>
        <dbReference type="Proteomes" id="UP000029665"/>
    </source>
</evidence>
<dbReference type="InterPro" id="IPR050113">
    <property type="entry name" value="Ub_conjugating_enzyme"/>
</dbReference>
<dbReference type="STRING" id="5643.A0A060SDQ6"/>
<dbReference type="PROSITE" id="PS00183">
    <property type="entry name" value="UBC_1"/>
    <property type="match status" value="1"/>
</dbReference>
<evidence type="ECO:0000313" key="6">
    <source>
        <dbReference type="EMBL" id="CDO70399.1"/>
    </source>
</evidence>
<evidence type="ECO:0000256" key="4">
    <source>
        <dbReference type="RuleBase" id="RU362109"/>
    </source>
</evidence>
<gene>
    <name evidence="6" type="ORF">BN946_scf184999.g39</name>
</gene>
<dbReference type="AlphaFoldDB" id="A0A060SDQ6"/>
<evidence type="ECO:0000256" key="3">
    <source>
        <dbReference type="PROSITE-ProRule" id="PRU10133"/>
    </source>
</evidence>
<reference evidence="6" key="1">
    <citation type="submission" date="2014-01" db="EMBL/GenBank/DDBJ databases">
        <title>The genome of the white-rot fungus Pycnoporus cinnabarinus: a basidiomycete model with a versatile arsenal for lignocellulosic biomass breakdown.</title>
        <authorList>
            <person name="Levasseur A."/>
            <person name="Lomascolo A."/>
            <person name="Ruiz-Duenas F.J."/>
            <person name="Uzan E."/>
            <person name="Piumi F."/>
            <person name="Kues U."/>
            <person name="Ram A.F.J."/>
            <person name="Murat C."/>
            <person name="Haon M."/>
            <person name="Benoit I."/>
            <person name="Arfi Y."/>
            <person name="Chevret D."/>
            <person name="Drula E."/>
            <person name="Kwon M.J."/>
            <person name="Gouret P."/>
            <person name="Lesage-Meessen L."/>
            <person name="Lombard V."/>
            <person name="Mariette J."/>
            <person name="Noirot C."/>
            <person name="Park J."/>
            <person name="Patyshakuliyeva A."/>
            <person name="Wieneger R.A.B."/>
            <person name="Wosten H.A.B."/>
            <person name="Martin F."/>
            <person name="Coutinho P.M."/>
            <person name="de Vries R."/>
            <person name="Martinez A.T."/>
            <person name="Klopp C."/>
            <person name="Pontarotti P."/>
            <person name="Henrissat B."/>
            <person name="Record E."/>
        </authorList>
    </citation>
    <scope>NUCLEOTIDE SEQUENCE [LARGE SCALE GENOMIC DNA]</scope>
    <source>
        <strain evidence="6">BRFM137</strain>
    </source>
</reference>
<keyword evidence="4" id="KW-0067">ATP-binding</keyword>
<dbReference type="InterPro" id="IPR000608">
    <property type="entry name" value="UBC"/>
</dbReference>
<keyword evidence="4" id="KW-0547">Nucleotide-binding</keyword>
<feature type="active site" description="Glycyl thioester intermediate" evidence="3">
    <location>
        <position position="139"/>
    </location>
</feature>
<keyword evidence="2 4" id="KW-0833">Ubl conjugation pathway</keyword>
<dbReference type="FunFam" id="3.10.110.10:FF:000051">
    <property type="entry name" value="ubiquitin-conjugating enzyme E2 R2-like"/>
    <property type="match status" value="1"/>
</dbReference>
<accession>A0A060SDQ6</accession>
<dbReference type="EMBL" id="CCBP010000081">
    <property type="protein sequence ID" value="CDO70399.1"/>
    <property type="molecule type" value="Genomic_DNA"/>
</dbReference>
<dbReference type="CDD" id="cd23796">
    <property type="entry name" value="UBCc_UBE2G2"/>
    <property type="match status" value="1"/>
</dbReference>